<proteinExistence type="predicted"/>
<name>A0AC61RD90_9BACT</name>
<dbReference type="EMBL" id="SRYB01000012">
    <property type="protein sequence ID" value="TGY78582.1"/>
    <property type="molecule type" value="Genomic_DNA"/>
</dbReference>
<evidence type="ECO:0000313" key="2">
    <source>
        <dbReference type="Proteomes" id="UP000306319"/>
    </source>
</evidence>
<gene>
    <name evidence="1" type="ORF">E5331_09700</name>
</gene>
<dbReference type="Proteomes" id="UP000306319">
    <property type="component" value="Unassembled WGS sequence"/>
</dbReference>
<comment type="caution">
    <text evidence="1">The sequence shown here is derived from an EMBL/GenBank/DDBJ whole genome shotgun (WGS) entry which is preliminary data.</text>
</comment>
<accession>A0AC61RD90</accession>
<protein>
    <submittedName>
        <fullName evidence="1">Acylneuraminate cytidylyltransferase family protein</fullName>
    </submittedName>
</protein>
<keyword evidence="1" id="KW-0548">Nucleotidyltransferase</keyword>
<keyword evidence="2" id="KW-1185">Reference proteome</keyword>
<keyword evidence="1" id="KW-0808">Transferase</keyword>
<evidence type="ECO:0000313" key="1">
    <source>
        <dbReference type="EMBL" id="TGY78582.1"/>
    </source>
</evidence>
<organism evidence="1 2">
    <name type="scientific">Lepagella muris</name>
    <dbReference type="NCBI Taxonomy" id="3032870"/>
    <lineage>
        <taxon>Bacteria</taxon>
        <taxon>Pseudomonadati</taxon>
        <taxon>Bacteroidota</taxon>
        <taxon>Bacteroidia</taxon>
        <taxon>Bacteroidales</taxon>
        <taxon>Muribaculaceae</taxon>
        <taxon>Lepagella</taxon>
    </lineage>
</organism>
<reference evidence="1" key="1">
    <citation type="submission" date="2019-04" db="EMBL/GenBank/DDBJ databases">
        <title>Microbes associate with the intestines of laboratory mice.</title>
        <authorList>
            <person name="Navarre W."/>
            <person name="Wong E."/>
            <person name="Huang K."/>
            <person name="Tropini C."/>
            <person name="Ng K."/>
            <person name="Yu B."/>
        </authorList>
    </citation>
    <scope>NUCLEOTIDE SEQUENCE</scope>
    <source>
        <strain evidence="1">NM04_E33</strain>
    </source>
</reference>
<sequence>MKNVKTLWLIPARGGSKGIPGKNIKPFLGRPLVCRAVDQALECAAVGDVVFVSTDSEEIAKAAESSGIQIPFMRPDILASDTASSYSVIMHALSEFEKRGLEFDRVVLLQPTSPLRRIDDIRKASALWSKDADMVVSVCEAKTNPYYNAFETDSEGMLHISKGDGHFTRRQDAPKVWEYNGAVYVMTVSSLRKGDFSSFSRILPSPMPSLRSVDLDTPDDWIIAETLFSRLNDITPDNP</sequence>